<dbReference type="KEGG" id="kim:G3T16_05615"/>
<evidence type="ECO:0000256" key="2">
    <source>
        <dbReference type="SAM" id="SignalP"/>
    </source>
</evidence>
<feature type="chain" id="PRO_5025683523" description="IPTL-CTERM sorting domain-containing protein" evidence="2">
    <location>
        <begin position="30"/>
        <end position="343"/>
    </location>
</feature>
<keyword evidence="2" id="KW-0732">Signal</keyword>
<accession>A0A6C0TZ68</accession>
<dbReference type="PANTHER" id="PTHR31535">
    <property type="match status" value="1"/>
</dbReference>
<dbReference type="RefSeq" id="WP_163494197.1">
    <property type="nucleotide sequence ID" value="NZ_CP048711.1"/>
</dbReference>
<evidence type="ECO:0008006" key="5">
    <source>
        <dbReference type="Google" id="ProtNLM"/>
    </source>
</evidence>
<evidence type="ECO:0000313" key="3">
    <source>
        <dbReference type="EMBL" id="QIB64948.1"/>
    </source>
</evidence>
<dbReference type="EMBL" id="CP048711">
    <property type="protein sequence ID" value="QIB64948.1"/>
    <property type="molecule type" value="Genomic_DNA"/>
</dbReference>
<feature type="transmembrane region" description="Helical" evidence="1">
    <location>
        <begin position="317"/>
        <end position="336"/>
    </location>
</feature>
<evidence type="ECO:0000256" key="1">
    <source>
        <dbReference type="SAM" id="Phobius"/>
    </source>
</evidence>
<keyword evidence="1" id="KW-0812">Transmembrane</keyword>
<dbReference type="PANTHER" id="PTHR31535:SF3">
    <property type="entry name" value="REGULATORY PROTEIN ZESTE"/>
    <property type="match status" value="1"/>
</dbReference>
<dbReference type="Proteomes" id="UP000477680">
    <property type="component" value="Chromosome"/>
</dbReference>
<protein>
    <recommendedName>
        <fullName evidence="5">IPTL-CTERM sorting domain-containing protein</fullName>
    </recommendedName>
</protein>
<evidence type="ECO:0000313" key="4">
    <source>
        <dbReference type="Proteomes" id="UP000477680"/>
    </source>
</evidence>
<dbReference type="AlphaFoldDB" id="A0A6C0TZ68"/>
<keyword evidence="1" id="KW-0472">Membrane</keyword>
<name>A0A6C0TZ68_9GAMM</name>
<gene>
    <name evidence="3" type="ORF">G3T16_05615</name>
</gene>
<feature type="signal peptide" evidence="2">
    <location>
        <begin position="1"/>
        <end position="29"/>
    </location>
</feature>
<proteinExistence type="predicted"/>
<reference evidence="3 4" key="1">
    <citation type="submission" date="2020-02" db="EMBL/GenBank/DDBJ databases">
        <title>Genome sequencing for Kineobactrum sp. M2.</title>
        <authorList>
            <person name="Park S.-J."/>
        </authorList>
    </citation>
    <scope>NUCLEOTIDE SEQUENCE [LARGE SCALE GENOMIC DNA]</scope>
    <source>
        <strain evidence="3 4">M2</strain>
    </source>
</reference>
<sequence>MNLLGLMKYCAGVTWVVLAASLAAGNAGAQTWEFTSCSATGAEGPLQTECDTAYAGTLLEGEVSVSGGIQSWTVPANGTYRITAVGAQGTSGDAGFVGGSGASLQADFSLDTGTVLQVAVGQVGLENGCNGGGGGGSFVVGPTEEPLLVAGGGGGTRAVVGQNGCDASLTTFGIIGSGGDTTSACTVKNVDEGLGGTVSASSWGSAGAGFFGNGAVDGFATAALSWANGVLGGGVGGSAEGGFGGGGSGTGSCGGGGGGGYSGGDGGRVAGGGGSFAAASAENLLTALAGSGVGSVTIEALEIIPPEPEPSPLPVPAVPLFGIALLAALILLVGLMRRRRLQA</sequence>
<organism evidence="3 4">
    <name type="scientific">Kineobactrum salinum</name>
    <dbReference type="NCBI Taxonomy" id="2708301"/>
    <lineage>
        <taxon>Bacteria</taxon>
        <taxon>Pseudomonadati</taxon>
        <taxon>Pseudomonadota</taxon>
        <taxon>Gammaproteobacteria</taxon>
        <taxon>Cellvibrionales</taxon>
        <taxon>Halieaceae</taxon>
        <taxon>Kineobactrum</taxon>
    </lineage>
</organism>
<keyword evidence="1" id="KW-1133">Transmembrane helix</keyword>
<keyword evidence="4" id="KW-1185">Reference proteome</keyword>